<evidence type="ECO:0000256" key="12">
    <source>
        <dbReference type="ARBA" id="ARBA00023224"/>
    </source>
</evidence>
<dbReference type="GO" id="GO:0016503">
    <property type="term" value="F:pheromone receptor activity"/>
    <property type="evidence" value="ECO:0007669"/>
    <property type="project" value="InterPro"/>
</dbReference>
<dbReference type="SUPFAM" id="SSF81321">
    <property type="entry name" value="Family A G protein-coupled receptor-like"/>
    <property type="match status" value="1"/>
</dbReference>
<proteinExistence type="inferred from homology"/>
<keyword evidence="8 13" id="KW-0297">G-protein coupled receptor</keyword>
<feature type="transmembrane region" description="Helical" evidence="13">
    <location>
        <begin position="127"/>
        <end position="149"/>
    </location>
</feature>
<dbReference type="Proteomes" id="UP000515140">
    <property type="component" value="Unplaced"/>
</dbReference>
<feature type="transmembrane region" description="Helical" evidence="13">
    <location>
        <begin position="12"/>
        <end position="32"/>
    </location>
</feature>
<evidence type="ECO:0000256" key="4">
    <source>
        <dbReference type="ARBA" id="ARBA00022475"/>
    </source>
</evidence>
<accession>A0A6P5M3X0</accession>
<dbReference type="Gene3D" id="1.20.1070.10">
    <property type="entry name" value="Rhodopsin 7-helix transmembrane proteins"/>
    <property type="match status" value="1"/>
</dbReference>
<keyword evidence="7 13" id="KW-1133">Transmembrane helix</keyword>
<dbReference type="PANTHER" id="PTHR24062">
    <property type="entry name" value="VOMERONASAL TYPE-1 RECEPTOR"/>
    <property type="match status" value="1"/>
</dbReference>
<keyword evidence="5 13" id="KW-0589">Pheromone response</keyword>
<keyword evidence="11" id="KW-0325">Glycoprotein</keyword>
<dbReference type="PRINTS" id="PR01534">
    <property type="entry name" value="VOMERONASL1R"/>
</dbReference>
<feature type="transmembrane region" description="Helical" evidence="13">
    <location>
        <begin position="44"/>
        <end position="63"/>
    </location>
</feature>
<dbReference type="GO" id="GO:0019236">
    <property type="term" value="P:response to pheromone"/>
    <property type="evidence" value="ECO:0007669"/>
    <property type="project" value="UniProtKB-KW"/>
</dbReference>
<comment type="similarity">
    <text evidence="3 13">Belongs to the G-protein coupled receptor 1 family.</text>
</comment>
<evidence type="ECO:0000256" key="3">
    <source>
        <dbReference type="ARBA" id="ARBA00010663"/>
    </source>
</evidence>
<dbReference type="Pfam" id="PF03402">
    <property type="entry name" value="V1R"/>
    <property type="match status" value="1"/>
</dbReference>
<feature type="transmembrane region" description="Helical" evidence="13">
    <location>
        <begin position="261"/>
        <end position="286"/>
    </location>
</feature>
<protein>
    <recommendedName>
        <fullName evidence="13">Vomeronasal type-1 receptor</fullName>
    </recommendedName>
</protein>
<dbReference type="AlphaFoldDB" id="A0A6P5M3X0"/>
<evidence type="ECO:0000259" key="14">
    <source>
        <dbReference type="PROSITE" id="PS50262"/>
    </source>
</evidence>
<dbReference type="InterPro" id="IPR017452">
    <property type="entry name" value="GPCR_Rhodpsn_7TM"/>
</dbReference>
<dbReference type="InterPro" id="IPR004072">
    <property type="entry name" value="Vmron_rcpt_1"/>
</dbReference>
<dbReference type="RefSeq" id="XP_020865382.1">
    <property type="nucleotide sequence ID" value="XM_021009723.1"/>
</dbReference>
<keyword evidence="12 13" id="KW-0807">Transducer</keyword>
<feature type="transmembrane region" description="Helical" evidence="13">
    <location>
        <begin position="185"/>
        <end position="207"/>
    </location>
</feature>
<dbReference type="GO" id="GO:0005886">
    <property type="term" value="C:plasma membrane"/>
    <property type="evidence" value="ECO:0007669"/>
    <property type="project" value="UniProtKB-SubCell"/>
</dbReference>
<evidence type="ECO:0000256" key="6">
    <source>
        <dbReference type="ARBA" id="ARBA00022692"/>
    </source>
</evidence>
<dbReference type="FunFam" id="1.20.1070.10:FF:000033">
    <property type="entry name" value="Vomeronasal type-1 receptor"/>
    <property type="match status" value="1"/>
</dbReference>
<organism evidence="15 16">
    <name type="scientific">Phascolarctos cinereus</name>
    <name type="common">Koala</name>
    <dbReference type="NCBI Taxonomy" id="38626"/>
    <lineage>
        <taxon>Eukaryota</taxon>
        <taxon>Metazoa</taxon>
        <taxon>Chordata</taxon>
        <taxon>Craniata</taxon>
        <taxon>Vertebrata</taxon>
        <taxon>Euteleostomi</taxon>
        <taxon>Mammalia</taxon>
        <taxon>Metatheria</taxon>
        <taxon>Diprotodontia</taxon>
        <taxon>Phascolarctidae</taxon>
        <taxon>Phascolarctos</taxon>
    </lineage>
</organism>
<evidence type="ECO:0000256" key="2">
    <source>
        <dbReference type="ARBA" id="ARBA00004651"/>
    </source>
</evidence>
<feature type="transmembrane region" description="Helical" evidence="13">
    <location>
        <begin position="235"/>
        <end position="255"/>
    </location>
</feature>
<keyword evidence="10 13" id="KW-0675">Receptor</keyword>
<feature type="domain" description="G-protein coupled receptors family 1 profile" evidence="14">
    <location>
        <begin position="22"/>
        <end position="285"/>
    </location>
</feature>
<evidence type="ECO:0000256" key="11">
    <source>
        <dbReference type="ARBA" id="ARBA00023180"/>
    </source>
</evidence>
<keyword evidence="15" id="KW-1185">Reference proteome</keyword>
<keyword evidence="4 13" id="KW-1003">Cell membrane</keyword>
<keyword evidence="6 13" id="KW-0812">Transmembrane</keyword>
<evidence type="ECO:0000313" key="15">
    <source>
        <dbReference type="Proteomes" id="UP000515140"/>
    </source>
</evidence>
<evidence type="ECO:0000256" key="7">
    <source>
        <dbReference type="ARBA" id="ARBA00022989"/>
    </source>
</evidence>
<evidence type="ECO:0000256" key="1">
    <source>
        <dbReference type="ARBA" id="ARBA00003878"/>
    </source>
</evidence>
<keyword evidence="9 13" id="KW-0472">Membrane</keyword>
<comment type="subcellular location">
    <subcellularLocation>
        <location evidence="2 13">Cell membrane</location>
        <topology evidence="2 13">Multi-pass membrane protein</topology>
    </subcellularLocation>
</comment>
<evidence type="ECO:0000256" key="5">
    <source>
        <dbReference type="ARBA" id="ARBA00022507"/>
    </source>
</evidence>
<evidence type="ECO:0000256" key="8">
    <source>
        <dbReference type="ARBA" id="ARBA00023040"/>
    </source>
</evidence>
<reference evidence="16" key="1">
    <citation type="submission" date="2025-08" db="UniProtKB">
        <authorList>
            <consortium name="RefSeq"/>
        </authorList>
    </citation>
    <scope>IDENTIFICATION</scope>
    <source>
        <tissue evidence="16">Spleen</tissue>
    </source>
</reference>
<dbReference type="PROSITE" id="PS50262">
    <property type="entry name" value="G_PROTEIN_RECEP_F1_2"/>
    <property type="match status" value="1"/>
</dbReference>
<comment type="function">
    <text evidence="1">Putative pheromone receptor.</text>
</comment>
<evidence type="ECO:0000256" key="13">
    <source>
        <dbReference type="RuleBase" id="RU364061"/>
    </source>
</evidence>
<name>A0A6P5M3X0_PHACI</name>
<evidence type="ECO:0000256" key="9">
    <source>
        <dbReference type="ARBA" id="ARBA00023136"/>
    </source>
</evidence>
<evidence type="ECO:0000256" key="10">
    <source>
        <dbReference type="ARBA" id="ARBA00023170"/>
    </source>
</evidence>
<dbReference type="KEGG" id="pcw:110223943"/>
<sequence length="299" mass="33998">MTFHFEVLKILYLNQIIIGILGNSFLIFLFSFKVGTGQKTKPIILMLIHLLFANIIFLLFRGIPKIIEIWKLNYFVDYTASKILSYLQRVTRGLSLCSTCLVSVFQAITISPSTPMWAELKARVPKCVLPCCLLCWICNLLMDIVVPLYGTSSSNTTDSKESWQIGFSALDLHPIKTLIFLLWKFVYDSTFVCLTAITSGYKAFVLYRHNQRMQSIQVTSLSHSSSPEAQVTKKILLLASTFVIFNFTSSIFMIYMTLTKVASPVVLNISAFLSLCFPTVCPFILLNSNSRFTRSYRIY</sequence>
<dbReference type="InParanoid" id="A0A6P5M3X0"/>
<evidence type="ECO:0000313" key="16">
    <source>
        <dbReference type="RefSeq" id="XP_020865382.1"/>
    </source>
</evidence>
<dbReference type="GeneID" id="110223943"/>
<dbReference type="GO" id="GO:0007606">
    <property type="term" value="P:sensory perception of chemical stimulus"/>
    <property type="evidence" value="ECO:0007669"/>
    <property type="project" value="UniProtKB-ARBA"/>
</dbReference>
<gene>
    <name evidence="16" type="primary">LOC110223943</name>
</gene>